<evidence type="ECO:0000313" key="6">
    <source>
        <dbReference type="EMBL" id="QHT36013.1"/>
    </source>
</evidence>
<name>A0A6C0F5W6_9ZZZZ</name>
<feature type="domain" description="PPIase FKBP-type" evidence="5">
    <location>
        <begin position="49"/>
        <end position="142"/>
    </location>
</feature>
<dbReference type="EMBL" id="MN739029">
    <property type="protein sequence ID" value="QHT36013.1"/>
    <property type="molecule type" value="Genomic_DNA"/>
</dbReference>
<dbReference type="GO" id="GO:0003755">
    <property type="term" value="F:peptidyl-prolyl cis-trans isomerase activity"/>
    <property type="evidence" value="ECO:0007669"/>
    <property type="project" value="UniProtKB-KW"/>
</dbReference>
<sequence>MFPSSKERDVNECFELSSVTRRPSKFITTVSGIKYKNIVTGKGAICKSGDKITVNYNLWLGKFNAKQKVDSSSFYEKPFQFILKKDNNMISGWNEIFFLNMKIGTKRYVIIPPDLGYGEEGVEGIIPPNSTLYFEIELLSIDNKA</sequence>
<comment type="catalytic activity">
    <reaction evidence="1">
        <text>[protein]-peptidylproline (omega=180) = [protein]-peptidylproline (omega=0)</text>
        <dbReference type="Rhea" id="RHEA:16237"/>
        <dbReference type="Rhea" id="RHEA-COMP:10747"/>
        <dbReference type="Rhea" id="RHEA-COMP:10748"/>
        <dbReference type="ChEBI" id="CHEBI:83833"/>
        <dbReference type="ChEBI" id="CHEBI:83834"/>
        <dbReference type="EC" id="5.2.1.8"/>
    </reaction>
</comment>
<protein>
    <recommendedName>
        <fullName evidence="2">peptidylprolyl isomerase</fullName>
        <ecNumber evidence="2">5.2.1.8</ecNumber>
    </recommendedName>
</protein>
<dbReference type="Gene3D" id="3.10.50.40">
    <property type="match status" value="1"/>
</dbReference>
<accession>A0A6C0F5W6</accession>
<keyword evidence="4" id="KW-0413">Isomerase</keyword>
<dbReference type="InterPro" id="IPR046357">
    <property type="entry name" value="PPIase_dom_sf"/>
</dbReference>
<dbReference type="EC" id="5.2.1.8" evidence="2"/>
<dbReference type="InterPro" id="IPR001179">
    <property type="entry name" value="PPIase_FKBP_dom"/>
</dbReference>
<evidence type="ECO:0000259" key="5">
    <source>
        <dbReference type="PROSITE" id="PS50059"/>
    </source>
</evidence>
<evidence type="ECO:0000256" key="2">
    <source>
        <dbReference type="ARBA" id="ARBA00013194"/>
    </source>
</evidence>
<dbReference type="AlphaFoldDB" id="A0A6C0F5W6"/>
<dbReference type="PANTHER" id="PTHR43811:SF19">
    <property type="entry name" value="39 KDA FK506-BINDING NUCLEAR PROTEIN"/>
    <property type="match status" value="1"/>
</dbReference>
<reference evidence="6" key="1">
    <citation type="journal article" date="2020" name="Nature">
        <title>Giant virus diversity and host interactions through global metagenomics.</title>
        <authorList>
            <person name="Schulz F."/>
            <person name="Roux S."/>
            <person name="Paez-Espino D."/>
            <person name="Jungbluth S."/>
            <person name="Walsh D.A."/>
            <person name="Denef V.J."/>
            <person name="McMahon K.D."/>
            <person name="Konstantinidis K.T."/>
            <person name="Eloe-Fadrosh E.A."/>
            <person name="Kyrpides N.C."/>
            <person name="Woyke T."/>
        </authorList>
    </citation>
    <scope>NUCLEOTIDE SEQUENCE</scope>
    <source>
        <strain evidence="6">GVMAG-M-3300009182-46</strain>
    </source>
</reference>
<proteinExistence type="predicted"/>
<evidence type="ECO:0000256" key="1">
    <source>
        <dbReference type="ARBA" id="ARBA00000971"/>
    </source>
</evidence>
<organism evidence="6">
    <name type="scientific">viral metagenome</name>
    <dbReference type="NCBI Taxonomy" id="1070528"/>
    <lineage>
        <taxon>unclassified sequences</taxon>
        <taxon>metagenomes</taxon>
        <taxon>organismal metagenomes</taxon>
    </lineage>
</organism>
<dbReference type="PROSITE" id="PS50059">
    <property type="entry name" value="FKBP_PPIASE"/>
    <property type="match status" value="1"/>
</dbReference>
<evidence type="ECO:0000256" key="4">
    <source>
        <dbReference type="ARBA" id="ARBA00023235"/>
    </source>
</evidence>
<dbReference type="SUPFAM" id="SSF54534">
    <property type="entry name" value="FKBP-like"/>
    <property type="match status" value="1"/>
</dbReference>
<keyword evidence="3" id="KW-0697">Rotamase</keyword>
<dbReference type="Pfam" id="PF00254">
    <property type="entry name" value="FKBP_C"/>
    <property type="match status" value="1"/>
</dbReference>
<dbReference type="PANTHER" id="PTHR43811">
    <property type="entry name" value="FKBP-TYPE PEPTIDYL-PROLYL CIS-TRANS ISOMERASE FKPA"/>
    <property type="match status" value="1"/>
</dbReference>
<evidence type="ECO:0000256" key="3">
    <source>
        <dbReference type="ARBA" id="ARBA00023110"/>
    </source>
</evidence>